<dbReference type="GO" id="GO:0004797">
    <property type="term" value="F:thymidine kinase activity"/>
    <property type="evidence" value="ECO:0007669"/>
    <property type="project" value="UniProtKB-EC"/>
</dbReference>
<dbReference type="InterPro" id="IPR027417">
    <property type="entry name" value="P-loop_NTPase"/>
</dbReference>
<dbReference type="InterPro" id="IPR020633">
    <property type="entry name" value="Thymidine_kinase_CS"/>
</dbReference>
<evidence type="ECO:0000256" key="2">
    <source>
        <dbReference type="ARBA" id="ARBA00012118"/>
    </source>
</evidence>
<dbReference type="GO" id="GO:0046872">
    <property type="term" value="F:metal ion binding"/>
    <property type="evidence" value="ECO:0007669"/>
    <property type="project" value="UniProtKB-KW"/>
</dbReference>
<protein>
    <recommendedName>
        <fullName evidence="2 11">Thymidine kinase</fullName>
        <ecNumber evidence="2 11">2.7.1.21</ecNumber>
    </recommendedName>
</protein>
<evidence type="ECO:0000256" key="8">
    <source>
        <dbReference type="ARBA" id="ARBA00022833"/>
    </source>
</evidence>
<evidence type="ECO:0000256" key="11">
    <source>
        <dbReference type="RuleBase" id="RU000544"/>
    </source>
</evidence>
<keyword evidence="5" id="KW-0479">Metal-binding</keyword>
<keyword evidence="8" id="KW-0862">Zinc</keyword>
<evidence type="ECO:0000256" key="4">
    <source>
        <dbReference type="ARBA" id="ARBA00022679"/>
    </source>
</evidence>
<dbReference type="OrthoDB" id="439028at2759"/>
<keyword evidence="6 11" id="KW-0547">Nucleotide-binding</keyword>
<proteinExistence type="inferred from homology"/>
<name>A0A8J8NJ18_HALGN</name>
<comment type="caution">
    <text evidence="14">The sequence shown here is derived from an EMBL/GenBank/DDBJ whole genome shotgun (WGS) entry which is preliminary data.</text>
</comment>
<reference evidence="14" key="1">
    <citation type="submission" date="2019-06" db="EMBL/GenBank/DDBJ databases">
        <authorList>
            <person name="Zheng W."/>
        </authorList>
    </citation>
    <scope>NUCLEOTIDE SEQUENCE</scope>
    <source>
        <strain evidence="14">QDHG01</strain>
    </source>
</reference>
<organism evidence="14 15">
    <name type="scientific">Halteria grandinella</name>
    <dbReference type="NCBI Taxonomy" id="5974"/>
    <lineage>
        <taxon>Eukaryota</taxon>
        <taxon>Sar</taxon>
        <taxon>Alveolata</taxon>
        <taxon>Ciliophora</taxon>
        <taxon>Intramacronucleata</taxon>
        <taxon>Spirotrichea</taxon>
        <taxon>Stichotrichia</taxon>
        <taxon>Sporadotrichida</taxon>
        <taxon>Halteriidae</taxon>
        <taxon>Halteria</taxon>
    </lineage>
</organism>
<dbReference type="Gene3D" id="3.40.50.300">
    <property type="entry name" value="P-loop containing nucleotide triphosphate hydrolases"/>
    <property type="match status" value="1"/>
</dbReference>
<dbReference type="FunFam" id="3.40.50.300:FF:001270">
    <property type="entry name" value="Thymidine kinase"/>
    <property type="match status" value="1"/>
</dbReference>
<keyword evidence="9 11" id="KW-0067">ATP-binding</keyword>
<dbReference type="InterPro" id="IPR001267">
    <property type="entry name" value="Thymidine_kinase"/>
</dbReference>
<dbReference type="PANTHER" id="PTHR11441:SF0">
    <property type="entry name" value="THYMIDINE KINASE, CYTOSOLIC"/>
    <property type="match status" value="1"/>
</dbReference>
<dbReference type="EMBL" id="RRYP01014485">
    <property type="protein sequence ID" value="TNV75953.1"/>
    <property type="molecule type" value="Genomic_DNA"/>
</dbReference>
<dbReference type="Pfam" id="PF00265">
    <property type="entry name" value="TK"/>
    <property type="match status" value="1"/>
</dbReference>
<gene>
    <name evidence="14" type="ORF">FGO68_gene12760</name>
</gene>
<dbReference type="GO" id="GO:0046104">
    <property type="term" value="P:thymidine metabolic process"/>
    <property type="evidence" value="ECO:0007669"/>
    <property type="project" value="TreeGrafter"/>
</dbReference>
<evidence type="ECO:0000256" key="7">
    <source>
        <dbReference type="ARBA" id="ARBA00022777"/>
    </source>
</evidence>
<dbReference type="AlphaFoldDB" id="A0A8J8NJ18"/>
<keyword evidence="3 11" id="KW-0237">DNA synthesis</keyword>
<evidence type="ECO:0000256" key="13">
    <source>
        <dbReference type="SAM" id="MobiDB-lite"/>
    </source>
</evidence>
<evidence type="ECO:0000256" key="1">
    <source>
        <dbReference type="ARBA" id="ARBA00007587"/>
    </source>
</evidence>
<keyword evidence="4 11" id="KW-0808">Transferase</keyword>
<comment type="similarity">
    <text evidence="1 12">Belongs to the thymidine kinase family.</text>
</comment>
<dbReference type="GO" id="GO:0071897">
    <property type="term" value="P:DNA biosynthetic process"/>
    <property type="evidence" value="ECO:0007669"/>
    <property type="project" value="UniProtKB-KW"/>
</dbReference>
<dbReference type="PROSITE" id="PS00603">
    <property type="entry name" value="TK_CELLULAR_TYPE"/>
    <property type="match status" value="1"/>
</dbReference>
<dbReference type="GO" id="GO:0042802">
    <property type="term" value="F:identical protein binding"/>
    <property type="evidence" value="ECO:0007669"/>
    <property type="project" value="UniProtKB-ARBA"/>
</dbReference>
<accession>A0A8J8NJ18</accession>
<evidence type="ECO:0000256" key="3">
    <source>
        <dbReference type="ARBA" id="ARBA00022634"/>
    </source>
</evidence>
<dbReference type="Proteomes" id="UP000785679">
    <property type="component" value="Unassembled WGS sequence"/>
</dbReference>
<dbReference type="GO" id="GO:0005524">
    <property type="term" value="F:ATP binding"/>
    <property type="evidence" value="ECO:0007669"/>
    <property type="project" value="UniProtKB-KW"/>
</dbReference>
<evidence type="ECO:0000256" key="9">
    <source>
        <dbReference type="ARBA" id="ARBA00022840"/>
    </source>
</evidence>
<dbReference type="PANTHER" id="PTHR11441">
    <property type="entry name" value="THYMIDINE KINASE"/>
    <property type="match status" value="1"/>
</dbReference>
<sequence length="247" mass="27897">MQHAPPSQFCNVSSHHDQSTKLRGHIQLICGPMFAGKSTELLRRLKRYEIGGHRILRVKFADDTRYSSDSISTHDRQTSKAVGAKLLSEIGDLWTNFDVIGIDEGQFFDDVATFAESAANTGKVVIVAALDTTCVRTMFETIVQLLPKCEKVKKLQAICRGCNHQASFHIRKAPKHVTQMIGGEDMYKPMCRECYHKMAKVIEEEEVLQEKARVQMFESTASNSEENPEQKVSQCKSANFSQLQEFH</sequence>
<evidence type="ECO:0000313" key="15">
    <source>
        <dbReference type="Proteomes" id="UP000785679"/>
    </source>
</evidence>
<dbReference type="SUPFAM" id="SSF57716">
    <property type="entry name" value="Glucocorticoid receptor-like (DNA-binding domain)"/>
    <property type="match status" value="1"/>
</dbReference>
<evidence type="ECO:0000313" key="14">
    <source>
        <dbReference type="EMBL" id="TNV75953.1"/>
    </source>
</evidence>
<keyword evidence="7 11" id="KW-0418">Kinase</keyword>
<feature type="region of interest" description="Disordered" evidence="13">
    <location>
        <begin position="219"/>
        <end position="247"/>
    </location>
</feature>
<comment type="catalytic activity">
    <reaction evidence="10 11">
        <text>thymidine + ATP = dTMP + ADP + H(+)</text>
        <dbReference type="Rhea" id="RHEA:19129"/>
        <dbReference type="ChEBI" id="CHEBI:15378"/>
        <dbReference type="ChEBI" id="CHEBI:17748"/>
        <dbReference type="ChEBI" id="CHEBI:30616"/>
        <dbReference type="ChEBI" id="CHEBI:63528"/>
        <dbReference type="ChEBI" id="CHEBI:456216"/>
        <dbReference type="EC" id="2.7.1.21"/>
    </reaction>
</comment>
<dbReference type="EC" id="2.7.1.21" evidence="2 11"/>
<dbReference type="SUPFAM" id="SSF52540">
    <property type="entry name" value="P-loop containing nucleoside triphosphate hydrolases"/>
    <property type="match status" value="1"/>
</dbReference>
<evidence type="ECO:0000256" key="6">
    <source>
        <dbReference type="ARBA" id="ARBA00022741"/>
    </source>
</evidence>
<keyword evidence="15" id="KW-1185">Reference proteome</keyword>
<dbReference type="Gene3D" id="3.30.60.20">
    <property type="match status" value="1"/>
</dbReference>
<evidence type="ECO:0000256" key="12">
    <source>
        <dbReference type="RuleBase" id="RU004165"/>
    </source>
</evidence>
<evidence type="ECO:0000256" key="10">
    <source>
        <dbReference type="ARBA" id="ARBA00048254"/>
    </source>
</evidence>
<evidence type="ECO:0000256" key="5">
    <source>
        <dbReference type="ARBA" id="ARBA00022723"/>
    </source>
</evidence>